<comment type="cofactor">
    <cofactor evidence="12">
        <name>[2Fe-2S] cluster</name>
        <dbReference type="ChEBI" id="CHEBI:190135"/>
    </cofactor>
    <text evidence="12">Binds 1 [2Fe-2S] cluster per subunit.</text>
</comment>
<evidence type="ECO:0000256" key="9">
    <source>
        <dbReference type="ARBA" id="ARBA00023014"/>
    </source>
</evidence>
<dbReference type="InterPro" id="IPR017938">
    <property type="entry name" value="Riboflavin_synthase-like_b-brl"/>
</dbReference>
<dbReference type="PANTHER" id="PTHR43513:SF3">
    <property type="entry name" value="DIHYDROOROTATE DEHYDROGENASE B (NAD(+)), ELECTRON TRANSFER SUBUNIT-RELATED"/>
    <property type="match status" value="1"/>
</dbReference>
<name>A0A931B1T6_9ACTN</name>
<evidence type="ECO:0000256" key="5">
    <source>
        <dbReference type="ARBA" id="ARBA00022723"/>
    </source>
</evidence>
<protein>
    <submittedName>
        <fullName evidence="14">Dihydroorotate dehydrogenase electron transfer subunit</fullName>
    </submittedName>
</protein>
<dbReference type="InterPro" id="IPR017927">
    <property type="entry name" value="FAD-bd_FR_type"/>
</dbReference>
<feature type="domain" description="FAD-binding FR-type" evidence="13">
    <location>
        <begin position="4"/>
        <end position="109"/>
    </location>
</feature>
<feature type="binding site" evidence="12">
    <location>
        <position position="244"/>
    </location>
    <ligand>
        <name>[2Fe-2S] cluster</name>
        <dbReference type="ChEBI" id="CHEBI:190135"/>
    </ligand>
</feature>
<keyword evidence="2" id="KW-0813">Transport</keyword>
<dbReference type="InterPro" id="IPR050353">
    <property type="entry name" value="PyrK_electron_transfer"/>
</dbReference>
<keyword evidence="6 11" id="KW-0274">FAD</keyword>
<dbReference type="PANTHER" id="PTHR43513">
    <property type="entry name" value="DIHYDROOROTATE DEHYDROGENASE B (NAD(+)), ELECTRON TRANSFER SUBUNIT"/>
    <property type="match status" value="1"/>
</dbReference>
<dbReference type="InterPro" id="IPR037117">
    <property type="entry name" value="Dihydroorotate_DH_ele_sf"/>
</dbReference>
<dbReference type="AlphaFoldDB" id="A0A931B1T6"/>
<comment type="cofactor">
    <cofactor evidence="11">
        <name>FAD</name>
        <dbReference type="ChEBI" id="CHEBI:57692"/>
    </cofactor>
    <text evidence="11">Binds 1 FAD per subunit.</text>
</comment>
<keyword evidence="7" id="KW-0249">Electron transport</keyword>
<dbReference type="GO" id="GO:0050660">
    <property type="term" value="F:flavin adenine dinucleotide binding"/>
    <property type="evidence" value="ECO:0007669"/>
    <property type="project" value="InterPro"/>
</dbReference>
<evidence type="ECO:0000256" key="2">
    <source>
        <dbReference type="ARBA" id="ARBA00022448"/>
    </source>
</evidence>
<proteinExistence type="inferred from homology"/>
<comment type="similarity">
    <text evidence="1">Belongs to the PyrK family.</text>
</comment>
<dbReference type="EMBL" id="JADPRT010000004">
    <property type="protein sequence ID" value="MBF9068711.1"/>
    <property type="molecule type" value="Genomic_DNA"/>
</dbReference>
<evidence type="ECO:0000256" key="7">
    <source>
        <dbReference type="ARBA" id="ARBA00022982"/>
    </source>
</evidence>
<evidence type="ECO:0000259" key="13">
    <source>
        <dbReference type="PROSITE" id="PS51384"/>
    </source>
</evidence>
<dbReference type="SUPFAM" id="SSF52343">
    <property type="entry name" value="Ferredoxin reductase-like, C-terminal NADP-linked domain"/>
    <property type="match status" value="1"/>
</dbReference>
<feature type="binding site" evidence="11">
    <location>
        <begin position="84"/>
        <end position="85"/>
    </location>
    <ligand>
        <name>FAD</name>
        <dbReference type="ChEBI" id="CHEBI:57692"/>
    </ligand>
</feature>
<feature type="binding site" evidence="12">
    <location>
        <position position="261"/>
    </location>
    <ligand>
        <name>[2Fe-2S] cluster</name>
        <dbReference type="ChEBI" id="CHEBI:190135"/>
    </ligand>
</feature>
<keyword evidence="9 12" id="KW-0411">Iron-sulfur</keyword>
<dbReference type="InterPro" id="IPR012165">
    <property type="entry name" value="Cyt_c3_hydrogenase_gsu"/>
</dbReference>
<comment type="cofactor">
    <cofactor evidence="10">
        <name>[2Fe-2S] cluster</name>
        <dbReference type="ChEBI" id="CHEBI:190135"/>
    </cofactor>
</comment>
<organism evidence="14 15">
    <name type="scientific">Streptacidiphilus fuscans</name>
    <dbReference type="NCBI Taxonomy" id="2789292"/>
    <lineage>
        <taxon>Bacteria</taxon>
        <taxon>Bacillati</taxon>
        <taxon>Actinomycetota</taxon>
        <taxon>Actinomycetes</taxon>
        <taxon>Kitasatosporales</taxon>
        <taxon>Streptomycetaceae</taxon>
        <taxon>Streptacidiphilus</taxon>
    </lineage>
</organism>
<dbReference type="GO" id="GO:0016491">
    <property type="term" value="F:oxidoreductase activity"/>
    <property type="evidence" value="ECO:0007669"/>
    <property type="project" value="InterPro"/>
</dbReference>
<dbReference type="Gene3D" id="2.10.240.10">
    <property type="entry name" value="Dihydroorotate dehydrogenase, electron transfer subunit"/>
    <property type="match status" value="1"/>
</dbReference>
<keyword evidence="4 12" id="KW-0001">2Fe-2S</keyword>
<gene>
    <name evidence="14" type="ORF">I2501_11825</name>
</gene>
<keyword evidence="8 12" id="KW-0408">Iron</keyword>
<keyword evidence="15" id="KW-1185">Reference proteome</keyword>
<dbReference type="PIRSF" id="PIRSF006816">
    <property type="entry name" value="Cyc3_hyd_g"/>
    <property type="match status" value="1"/>
</dbReference>
<dbReference type="GO" id="GO:0051537">
    <property type="term" value="F:2 iron, 2 sulfur cluster binding"/>
    <property type="evidence" value="ECO:0007669"/>
    <property type="project" value="UniProtKB-KW"/>
</dbReference>
<dbReference type="InterPro" id="IPR019480">
    <property type="entry name" value="Dihydroorotate_DH_Fe-S-bd"/>
</dbReference>
<feature type="binding site" evidence="12">
    <location>
        <position position="236"/>
    </location>
    <ligand>
        <name>[2Fe-2S] cluster</name>
        <dbReference type="ChEBI" id="CHEBI:190135"/>
    </ligand>
</feature>
<dbReference type="RefSeq" id="WP_196193870.1">
    <property type="nucleotide sequence ID" value="NZ_JADPRT010000004.1"/>
</dbReference>
<evidence type="ECO:0000256" key="10">
    <source>
        <dbReference type="ARBA" id="ARBA00034078"/>
    </source>
</evidence>
<keyword evidence="3 11" id="KW-0285">Flavoprotein</keyword>
<dbReference type="Gene3D" id="2.40.30.10">
    <property type="entry name" value="Translation factors"/>
    <property type="match status" value="1"/>
</dbReference>
<evidence type="ECO:0000256" key="12">
    <source>
        <dbReference type="PIRSR" id="PIRSR006816-2"/>
    </source>
</evidence>
<evidence type="ECO:0000256" key="3">
    <source>
        <dbReference type="ARBA" id="ARBA00022630"/>
    </source>
</evidence>
<accession>A0A931B1T6</accession>
<dbReference type="PROSITE" id="PS51384">
    <property type="entry name" value="FAD_FR"/>
    <property type="match status" value="1"/>
</dbReference>
<comment type="caution">
    <text evidence="14">The sequence shown here is derived from an EMBL/GenBank/DDBJ whole genome shotgun (WGS) entry which is preliminary data.</text>
</comment>
<dbReference type="InterPro" id="IPR039261">
    <property type="entry name" value="FNR_nucleotide-bd"/>
</dbReference>
<evidence type="ECO:0000256" key="8">
    <source>
        <dbReference type="ARBA" id="ARBA00023004"/>
    </source>
</evidence>
<keyword evidence="5 12" id="KW-0479">Metal-binding</keyword>
<dbReference type="Proteomes" id="UP000657385">
    <property type="component" value="Unassembled WGS sequence"/>
</dbReference>
<evidence type="ECO:0000256" key="6">
    <source>
        <dbReference type="ARBA" id="ARBA00022827"/>
    </source>
</evidence>
<dbReference type="GO" id="GO:0046872">
    <property type="term" value="F:metal ion binding"/>
    <property type="evidence" value="ECO:0007669"/>
    <property type="project" value="UniProtKB-KW"/>
</dbReference>
<dbReference type="GO" id="GO:0006221">
    <property type="term" value="P:pyrimidine nucleotide biosynthetic process"/>
    <property type="evidence" value="ECO:0007669"/>
    <property type="project" value="InterPro"/>
</dbReference>
<dbReference type="SUPFAM" id="SSF63380">
    <property type="entry name" value="Riboflavin synthase domain-like"/>
    <property type="match status" value="1"/>
</dbReference>
<sequence>MAHPLQRQAEIVELSPVGAYHRLVLRAEDIAERVLPGHVVAVAVGGPDSAMLMRRAFFVHRADPDEQTLEIVFSEQGGSDQGRGTRELAQARVGGTLDIVAPLGNAFPVPNGPVSALLVAGGHGSVPLFGLADLIREHGGSVSFILGAPDAGRLFGVDRAKELTPDVLVTTEDGSYGIRGHVTLPLAEAMKAIDAGVVYASGPTSVLRAVTETATKLDVRCFTAVEETMACGVGICGVGTCLACVLPVVGDDGVSRFARACVEGPCFDGTRVRWDDIGTVPPDVEGAAAMDLGVTGAY</sequence>
<evidence type="ECO:0000256" key="1">
    <source>
        <dbReference type="ARBA" id="ARBA00006422"/>
    </source>
</evidence>
<evidence type="ECO:0000313" key="14">
    <source>
        <dbReference type="EMBL" id="MBF9068711.1"/>
    </source>
</evidence>
<dbReference type="Gene3D" id="3.40.50.80">
    <property type="entry name" value="Nucleotide-binding domain of ferredoxin-NADP reductase (FNR) module"/>
    <property type="match status" value="1"/>
</dbReference>
<evidence type="ECO:0000313" key="15">
    <source>
        <dbReference type="Proteomes" id="UP000657385"/>
    </source>
</evidence>
<reference evidence="14" key="1">
    <citation type="submission" date="2020-11" db="EMBL/GenBank/DDBJ databases">
        <title>Isolation and identification of active actinomycetes.</title>
        <authorList>
            <person name="Yu B."/>
        </authorList>
    </citation>
    <scope>NUCLEOTIDE SEQUENCE</scope>
    <source>
        <strain evidence="14">NEAU-YB345</strain>
    </source>
</reference>
<evidence type="ECO:0000256" key="11">
    <source>
        <dbReference type="PIRSR" id="PIRSR006816-1"/>
    </source>
</evidence>
<dbReference type="CDD" id="cd06218">
    <property type="entry name" value="DHOD_e_trans"/>
    <property type="match status" value="1"/>
</dbReference>
<dbReference type="Pfam" id="PF10418">
    <property type="entry name" value="DHODB_Fe-S_bind"/>
    <property type="match status" value="1"/>
</dbReference>
<feature type="binding site" evidence="12">
    <location>
        <position position="231"/>
    </location>
    <ligand>
        <name>[2Fe-2S] cluster</name>
        <dbReference type="ChEBI" id="CHEBI:190135"/>
    </ligand>
</feature>
<evidence type="ECO:0000256" key="4">
    <source>
        <dbReference type="ARBA" id="ARBA00022714"/>
    </source>
</evidence>